<feature type="region of interest" description="Disordered" evidence="1">
    <location>
        <begin position="213"/>
        <end position="247"/>
    </location>
</feature>
<protein>
    <recommendedName>
        <fullName evidence="5">Lipoprotein</fullName>
    </recommendedName>
</protein>
<gene>
    <name evidence="3" type="ORF">CLV30_11396</name>
</gene>
<accession>A0A2P8DWL0</accession>
<reference evidence="3 4" key="1">
    <citation type="submission" date="2018-03" db="EMBL/GenBank/DDBJ databases">
        <title>Genomic Encyclopedia of Archaeal and Bacterial Type Strains, Phase II (KMG-II): from individual species to whole genera.</title>
        <authorList>
            <person name="Goeker M."/>
        </authorList>
    </citation>
    <scope>NUCLEOTIDE SEQUENCE [LARGE SCALE GENOMIC DNA]</scope>
    <source>
        <strain evidence="3 4">DSM 45211</strain>
    </source>
</reference>
<evidence type="ECO:0000313" key="3">
    <source>
        <dbReference type="EMBL" id="PSL01608.1"/>
    </source>
</evidence>
<evidence type="ECO:0000256" key="1">
    <source>
        <dbReference type="SAM" id="MobiDB-lite"/>
    </source>
</evidence>
<dbReference type="Proteomes" id="UP000243528">
    <property type="component" value="Unassembled WGS sequence"/>
</dbReference>
<dbReference type="RefSeq" id="WP_129711095.1">
    <property type="nucleotide sequence ID" value="NZ_PYGE01000013.1"/>
</dbReference>
<dbReference type="PROSITE" id="PS51257">
    <property type="entry name" value="PROKAR_LIPOPROTEIN"/>
    <property type="match status" value="1"/>
</dbReference>
<keyword evidence="4" id="KW-1185">Reference proteome</keyword>
<dbReference type="AlphaFoldDB" id="A0A2P8DWL0"/>
<dbReference type="EMBL" id="PYGE01000013">
    <property type="protein sequence ID" value="PSL01608.1"/>
    <property type="molecule type" value="Genomic_DNA"/>
</dbReference>
<feature type="region of interest" description="Disordered" evidence="1">
    <location>
        <begin position="138"/>
        <end position="157"/>
    </location>
</feature>
<feature type="compositionally biased region" description="Low complexity" evidence="1">
    <location>
        <begin position="215"/>
        <end position="225"/>
    </location>
</feature>
<organism evidence="3 4">
    <name type="scientific">Haloactinopolyspora alba</name>
    <dbReference type="NCBI Taxonomy" id="648780"/>
    <lineage>
        <taxon>Bacteria</taxon>
        <taxon>Bacillati</taxon>
        <taxon>Actinomycetota</taxon>
        <taxon>Actinomycetes</taxon>
        <taxon>Jiangellales</taxon>
        <taxon>Jiangellaceae</taxon>
        <taxon>Haloactinopolyspora</taxon>
    </lineage>
</organism>
<keyword evidence="2" id="KW-0732">Signal</keyword>
<evidence type="ECO:0000313" key="4">
    <source>
        <dbReference type="Proteomes" id="UP000243528"/>
    </source>
</evidence>
<feature type="signal peptide" evidence="2">
    <location>
        <begin position="1"/>
        <end position="22"/>
    </location>
</feature>
<name>A0A2P8DWL0_9ACTN</name>
<proteinExistence type="predicted"/>
<comment type="caution">
    <text evidence="3">The sequence shown here is derived from an EMBL/GenBank/DDBJ whole genome shotgun (WGS) entry which is preliminary data.</text>
</comment>
<dbReference type="OrthoDB" id="4945096at2"/>
<sequence>MHVRPRRVRSASVVMVAASALAVSSCGGESVRFGGEDVANAEEVLASADDAFDGVVQAGVSAGTTTVSDDSRCYFREAGEDGVDRTAFCGPVRRIGGNADEAWLPVPLAADGSTEDGLRLTVAATETSELTAVDSGELFRPDGGEPVAADSLDEPQAPEAPFADRAVALPLNQSGVDAEFEQLEQPYTLITPSVTVTVQAAATLDAVPADVVDQVSESGESSSTVGGTGAAEESDDTATGEPSVPFYRPAEGQQVQAWQVTFGPPPEIAPAEDDQYFGFGGGSAEPRDASTSFALAAGNQRLTVRGNLDMGTGMEVDTLGVGCDEVPCQTNEQQQYLLLASMAEDASPSLVATVDGADQSLSLDDGTLTSDVSQVAYDRERLSQQVSTTWPNKTIVVRTEEQLDKEVEDAVFFDDITYNYGGAVQQVFLSPFDYAKGWAPSGKAWLTVPIINRPDDLSSGELSLDEAATMTLKVGDQRIAAQSGAGRDSWAVFQVNDTFTKGTVVYRPTGSVSVYDQNYPLKTDEPLTLDVALPAAE</sequence>
<feature type="chain" id="PRO_5015105819" description="Lipoprotein" evidence="2">
    <location>
        <begin position="23"/>
        <end position="537"/>
    </location>
</feature>
<evidence type="ECO:0008006" key="5">
    <source>
        <dbReference type="Google" id="ProtNLM"/>
    </source>
</evidence>
<evidence type="ECO:0000256" key="2">
    <source>
        <dbReference type="SAM" id="SignalP"/>
    </source>
</evidence>